<feature type="transmembrane region" description="Helical" evidence="3">
    <location>
        <begin position="89"/>
        <end position="115"/>
    </location>
</feature>
<dbReference type="EMBL" id="RAQJ01000007">
    <property type="protein sequence ID" value="RKE90804.1"/>
    <property type="molecule type" value="Genomic_DNA"/>
</dbReference>
<dbReference type="InterPro" id="IPR052173">
    <property type="entry name" value="Beta-lactam_resp_regulator"/>
</dbReference>
<evidence type="ECO:0000313" key="6">
    <source>
        <dbReference type="Proteomes" id="UP000284892"/>
    </source>
</evidence>
<keyword evidence="6" id="KW-1185">Reference proteome</keyword>
<keyword evidence="3" id="KW-1133">Transmembrane helix</keyword>
<dbReference type="InterPro" id="IPR039426">
    <property type="entry name" value="TonB-dep_rcpt-like"/>
</dbReference>
<dbReference type="Pfam" id="PF05569">
    <property type="entry name" value="Peptidase_M56"/>
    <property type="match status" value="1"/>
</dbReference>
<dbReference type="RefSeq" id="WP_120202657.1">
    <property type="nucleotide sequence ID" value="NZ_RAQJ01000007.1"/>
</dbReference>
<feature type="transmembrane region" description="Helical" evidence="3">
    <location>
        <begin position="6"/>
        <end position="22"/>
    </location>
</feature>
<organism evidence="5 6">
    <name type="scientific">Ichthyenterobacterium magnum</name>
    <dbReference type="NCBI Taxonomy" id="1230530"/>
    <lineage>
        <taxon>Bacteria</taxon>
        <taxon>Pseudomonadati</taxon>
        <taxon>Bacteroidota</taxon>
        <taxon>Flavobacteriia</taxon>
        <taxon>Flavobacteriales</taxon>
        <taxon>Flavobacteriaceae</taxon>
        <taxon>Ichthyenterobacterium</taxon>
    </lineage>
</organism>
<name>A0A420DES4_9FLAO</name>
<reference evidence="5 6" key="1">
    <citation type="submission" date="2018-09" db="EMBL/GenBank/DDBJ databases">
        <title>Genomic Encyclopedia of Archaeal and Bacterial Type Strains, Phase II (KMG-II): from individual species to whole genera.</title>
        <authorList>
            <person name="Goeker M."/>
        </authorList>
    </citation>
    <scope>NUCLEOTIDE SEQUENCE [LARGE SCALE GENOMIC DNA]</scope>
    <source>
        <strain evidence="5 6">DSM 26283</strain>
    </source>
</reference>
<keyword evidence="1" id="KW-0998">Cell outer membrane</keyword>
<dbReference type="PROSITE" id="PS52016">
    <property type="entry name" value="TONB_DEPENDENT_REC_3"/>
    <property type="match status" value="1"/>
</dbReference>
<evidence type="ECO:0000313" key="5">
    <source>
        <dbReference type="EMBL" id="RKE90804.1"/>
    </source>
</evidence>
<dbReference type="CDD" id="cd07341">
    <property type="entry name" value="M56_BlaR1_MecR1_like"/>
    <property type="match status" value="1"/>
</dbReference>
<comment type="caution">
    <text evidence="5">The sequence shown here is derived from an EMBL/GenBank/DDBJ whole genome shotgun (WGS) entry which is preliminary data.</text>
</comment>
<feature type="region of interest" description="Disordered" evidence="2">
    <location>
        <begin position="315"/>
        <end position="344"/>
    </location>
</feature>
<evidence type="ECO:0000256" key="2">
    <source>
        <dbReference type="SAM" id="MobiDB-lite"/>
    </source>
</evidence>
<dbReference type="InterPro" id="IPR008756">
    <property type="entry name" value="Peptidase_M56"/>
</dbReference>
<keyword evidence="1" id="KW-0813">Transport</keyword>
<feature type="domain" description="Peptidase M56" evidence="4">
    <location>
        <begin position="143"/>
        <end position="251"/>
    </location>
</feature>
<comment type="subcellular location">
    <subcellularLocation>
        <location evidence="1">Cell outer membrane</location>
        <topology evidence="1">Multi-pass membrane protein</topology>
    </subcellularLocation>
</comment>
<gene>
    <name evidence="5" type="ORF">BXY80_2647</name>
</gene>
<dbReference type="InterPro" id="IPR037066">
    <property type="entry name" value="Plug_dom_sf"/>
</dbReference>
<keyword evidence="1 3" id="KW-0472">Membrane</keyword>
<protein>
    <submittedName>
        <fullName evidence="5">BlaR1 peptidase M56</fullName>
    </submittedName>
</protein>
<dbReference type="PANTHER" id="PTHR34978:SF3">
    <property type="entry name" value="SLR0241 PROTEIN"/>
    <property type="match status" value="1"/>
</dbReference>
<evidence type="ECO:0000256" key="1">
    <source>
        <dbReference type="PROSITE-ProRule" id="PRU01360"/>
    </source>
</evidence>
<dbReference type="AlphaFoldDB" id="A0A420DES4"/>
<dbReference type="OrthoDB" id="1522859at2"/>
<feature type="transmembrane region" description="Helical" evidence="3">
    <location>
        <begin position="34"/>
        <end position="56"/>
    </location>
</feature>
<keyword evidence="1" id="KW-1134">Transmembrane beta strand</keyword>
<dbReference type="PANTHER" id="PTHR34978">
    <property type="entry name" value="POSSIBLE SENSOR-TRANSDUCER PROTEIN BLAR"/>
    <property type="match status" value="1"/>
</dbReference>
<evidence type="ECO:0000256" key="3">
    <source>
        <dbReference type="SAM" id="Phobius"/>
    </source>
</evidence>
<dbReference type="SUPFAM" id="SSF56935">
    <property type="entry name" value="Porins"/>
    <property type="match status" value="1"/>
</dbReference>
<accession>A0A420DES4</accession>
<dbReference type="Proteomes" id="UP000284892">
    <property type="component" value="Unassembled WGS sequence"/>
</dbReference>
<sequence>MAYLIKASVIIGIFYVCYKLFLQRETFFQSNRWFIIIGVITSFVAPLIIIPIYTYIEPKQTLHTFSNNIITTIESSETIETINWDSLFLVLYFLGTSILGARLLIQMYSLSTLIYRSNKYRSGKYIHVKVEDNISPFSFFNWVVYNPNQFNNNELKQIITHEKVHVNQYHSLDIILIEIATIVFWCNPLIWLYKKELQQNLEFIADNKAQQKSNCEKSYQHLLLKTSVPQYQLALTNNFYNSLIKNRIVMLHKPKSKQSSLWKYMFILPALALFLMSFNTKHVLVEKQTPILGPYLTSNLLTDTTANLSSNTIEEKRTDQRVATKSSQKKASKLTSTKQKTKVTHGNNDVEMVMVTKNASDSDLDEIKASFKKKEITIKFKSIKRNSDGEITAIKIEAKSKNSSTSYNVNSDETIEPIKIVFDAKNNNISIGNGHYQHGNNTFAYKSKGGKHKIYKSGKGNNVFVFSDDDEHEHHCDEKNKHNCDTEHEHHSNEDKIIIRSNGKNGKHKKIKRSKNVQILSGDDDHNVVEVIVESDTDNEQENHHEDVYVIKNNGKSKVSILHDDDDNHFEIKTSDKGNLVFISDANEKPLFILDGKEISKKDIENINSDTIKKVEVLKGDKATEKYGKKGKDGVVLMYTKNKN</sequence>
<dbReference type="GO" id="GO:0009279">
    <property type="term" value="C:cell outer membrane"/>
    <property type="evidence" value="ECO:0007669"/>
    <property type="project" value="UniProtKB-SubCell"/>
</dbReference>
<proteinExistence type="inferred from homology"/>
<keyword evidence="1 3" id="KW-0812">Transmembrane</keyword>
<comment type="similarity">
    <text evidence="1">Belongs to the TonB-dependent receptor family.</text>
</comment>
<dbReference type="Gene3D" id="2.170.130.10">
    <property type="entry name" value="TonB-dependent receptor, plug domain"/>
    <property type="match status" value="1"/>
</dbReference>
<evidence type="ECO:0000259" key="4">
    <source>
        <dbReference type="Pfam" id="PF05569"/>
    </source>
</evidence>